<evidence type="ECO:0000313" key="2">
    <source>
        <dbReference type="Proteomes" id="UP000006876"/>
    </source>
</evidence>
<name>E3HM49_ACHXA</name>
<gene>
    <name evidence="1" type="ordered locus">AXYL_02430</name>
</gene>
<sequence>MSAGIVPLSIGRGRDMNLYEAIRWGNESEDPYTGGPNGADTCFLVRAGSVEQAGQLADAALRGARGGLADWTQVLHLLGTEQATDSQPRILRGPYLQHAYRHGWRLWSRAEAAAPWVEQP</sequence>
<accession>E3HM49</accession>
<dbReference type="eggNOG" id="ENOG50334IB">
    <property type="taxonomic scope" value="Bacteria"/>
</dbReference>
<reference evidence="1 2" key="1">
    <citation type="journal article" date="2011" name="J. Bacteriol.">
        <title>Complete genome sequence of the haloaromatic acid-degrading bacterium Achromobacter xylosoxidans A8.</title>
        <authorList>
            <person name="Strnad H."/>
            <person name="Ridl J."/>
            <person name="Paces J."/>
            <person name="Kolar M."/>
            <person name="Vlcek C."/>
            <person name="Paces V."/>
        </authorList>
    </citation>
    <scope>NUCLEOTIDE SEQUENCE [LARGE SCALE GENOMIC DNA]</scope>
    <source>
        <strain evidence="1 2">A8</strain>
    </source>
</reference>
<organism evidence="1 2">
    <name type="scientific">Achromobacter xylosoxidans (strain A8)</name>
    <dbReference type="NCBI Taxonomy" id="762376"/>
    <lineage>
        <taxon>Bacteria</taxon>
        <taxon>Pseudomonadati</taxon>
        <taxon>Pseudomonadota</taxon>
        <taxon>Betaproteobacteria</taxon>
        <taxon>Burkholderiales</taxon>
        <taxon>Alcaligenaceae</taxon>
        <taxon>Achromobacter</taxon>
    </lineage>
</organism>
<dbReference type="HOGENOM" id="CLU_2194756_0_0_4"/>
<dbReference type="AlphaFoldDB" id="E3HM49"/>
<dbReference type="KEGG" id="axy:AXYL_02430"/>
<protein>
    <submittedName>
        <fullName evidence="1">Uncharacterized protein</fullName>
    </submittedName>
</protein>
<dbReference type="STRING" id="762376.AXYL_02430"/>
<dbReference type="EMBL" id="CP002287">
    <property type="protein sequence ID" value="ADP15751.1"/>
    <property type="molecule type" value="Genomic_DNA"/>
</dbReference>
<evidence type="ECO:0000313" key="1">
    <source>
        <dbReference type="EMBL" id="ADP15751.1"/>
    </source>
</evidence>
<dbReference type="Proteomes" id="UP000006876">
    <property type="component" value="Chromosome"/>
</dbReference>
<proteinExistence type="predicted"/>